<keyword evidence="1" id="KW-0472">Membrane</keyword>
<dbReference type="EMBL" id="CAKOAT010184488">
    <property type="protein sequence ID" value="CAH8353612.1"/>
    <property type="molecule type" value="Genomic_DNA"/>
</dbReference>
<comment type="caution">
    <text evidence="2">The sequence shown here is derived from an EMBL/GenBank/DDBJ whole genome shotgun (WGS) entry which is preliminary data.</text>
</comment>
<keyword evidence="1" id="KW-0812">Transmembrane</keyword>
<sequence>MFFWLLLRDLDIGDYGSLRVLGFQGKYLICNWFLMERSNLLFWRIISGDLMIHYSVESLDSELFTVLFDLMVWKGNKGDLLMQYPLECAVSLQVLCFLFSNWFVFFSCGCFF</sequence>
<accession>A0ABC8K9Y4</accession>
<evidence type="ECO:0000313" key="3">
    <source>
        <dbReference type="Proteomes" id="UP001642260"/>
    </source>
</evidence>
<dbReference type="Proteomes" id="UP001642260">
    <property type="component" value="Unassembled WGS sequence"/>
</dbReference>
<organism evidence="2 3">
    <name type="scientific">Eruca vesicaria subsp. sativa</name>
    <name type="common">Garden rocket</name>
    <name type="synonym">Eruca sativa</name>
    <dbReference type="NCBI Taxonomy" id="29727"/>
    <lineage>
        <taxon>Eukaryota</taxon>
        <taxon>Viridiplantae</taxon>
        <taxon>Streptophyta</taxon>
        <taxon>Embryophyta</taxon>
        <taxon>Tracheophyta</taxon>
        <taxon>Spermatophyta</taxon>
        <taxon>Magnoliopsida</taxon>
        <taxon>eudicotyledons</taxon>
        <taxon>Gunneridae</taxon>
        <taxon>Pentapetalae</taxon>
        <taxon>rosids</taxon>
        <taxon>malvids</taxon>
        <taxon>Brassicales</taxon>
        <taxon>Brassicaceae</taxon>
        <taxon>Brassiceae</taxon>
        <taxon>Eruca</taxon>
    </lineage>
</organism>
<dbReference type="AlphaFoldDB" id="A0ABC8K9Y4"/>
<reference evidence="2 3" key="1">
    <citation type="submission" date="2022-03" db="EMBL/GenBank/DDBJ databases">
        <authorList>
            <person name="Macdonald S."/>
            <person name="Ahmed S."/>
            <person name="Newling K."/>
        </authorList>
    </citation>
    <scope>NUCLEOTIDE SEQUENCE [LARGE SCALE GENOMIC DNA]</scope>
</reference>
<evidence type="ECO:0000256" key="1">
    <source>
        <dbReference type="SAM" id="Phobius"/>
    </source>
</evidence>
<keyword evidence="1" id="KW-1133">Transmembrane helix</keyword>
<protein>
    <submittedName>
        <fullName evidence="2">Uncharacterized protein</fullName>
    </submittedName>
</protein>
<gene>
    <name evidence="2" type="ORF">ERUC_LOCUS19367</name>
</gene>
<keyword evidence="3" id="KW-1185">Reference proteome</keyword>
<name>A0ABC8K9Y4_ERUVS</name>
<proteinExistence type="predicted"/>
<evidence type="ECO:0000313" key="2">
    <source>
        <dbReference type="EMBL" id="CAH8353612.1"/>
    </source>
</evidence>
<feature type="transmembrane region" description="Helical" evidence="1">
    <location>
        <begin position="90"/>
        <end position="111"/>
    </location>
</feature>